<dbReference type="Proteomes" id="UP000001514">
    <property type="component" value="Unassembled WGS sequence"/>
</dbReference>
<dbReference type="OMA" id="FRIGRAK"/>
<dbReference type="FunCoup" id="D8T580">
    <property type="interactions" value="1863"/>
</dbReference>
<dbReference type="GO" id="GO:0005509">
    <property type="term" value="F:calcium ion binding"/>
    <property type="evidence" value="ECO:0007669"/>
    <property type="project" value="InterPro"/>
</dbReference>
<reference evidence="2 3" key="1">
    <citation type="journal article" date="2011" name="Science">
        <title>The Selaginella genome identifies genetic changes associated with the evolution of vascular plants.</title>
        <authorList>
            <person name="Banks J.A."/>
            <person name="Nishiyama T."/>
            <person name="Hasebe M."/>
            <person name="Bowman J.L."/>
            <person name="Gribskov M."/>
            <person name="dePamphilis C."/>
            <person name="Albert V.A."/>
            <person name="Aono N."/>
            <person name="Aoyama T."/>
            <person name="Ambrose B.A."/>
            <person name="Ashton N.W."/>
            <person name="Axtell M.J."/>
            <person name="Barker E."/>
            <person name="Barker M.S."/>
            <person name="Bennetzen J.L."/>
            <person name="Bonawitz N.D."/>
            <person name="Chapple C."/>
            <person name="Cheng C."/>
            <person name="Correa L.G."/>
            <person name="Dacre M."/>
            <person name="DeBarry J."/>
            <person name="Dreyer I."/>
            <person name="Elias M."/>
            <person name="Engstrom E.M."/>
            <person name="Estelle M."/>
            <person name="Feng L."/>
            <person name="Finet C."/>
            <person name="Floyd S.K."/>
            <person name="Frommer W.B."/>
            <person name="Fujita T."/>
            <person name="Gramzow L."/>
            <person name="Gutensohn M."/>
            <person name="Harholt J."/>
            <person name="Hattori M."/>
            <person name="Heyl A."/>
            <person name="Hirai T."/>
            <person name="Hiwatashi Y."/>
            <person name="Ishikawa M."/>
            <person name="Iwata M."/>
            <person name="Karol K.G."/>
            <person name="Koehler B."/>
            <person name="Kolukisaoglu U."/>
            <person name="Kubo M."/>
            <person name="Kurata T."/>
            <person name="Lalonde S."/>
            <person name="Li K."/>
            <person name="Li Y."/>
            <person name="Litt A."/>
            <person name="Lyons E."/>
            <person name="Manning G."/>
            <person name="Maruyama T."/>
            <person name="Michael T.P."/>
            <person name="Mikami K."/>
            <person name="Miyazaki S."/>
            <person name="Morinaga S."/>
            <person name="Murata T."/>
            <person name="Mueller-Roeber B."/>
            <person name="Nelson D.R."/>
            <person name="Obara M."/>
            <person name="Oguri Y."/>
            <person name="Olmstead R.G."/>
            <person name="Onodera N."/>
            <person name="Petersen B.L."/>
            <person name="Pils B."/>
            <person name="Prigge M."/>
            <person name="Rensing S.A."/>
            <person name="Riano-Pachon D.M."/>
            <person name="Roberts A.W."/>
            <person name="Sato Y."/>
            <person name="Scheller H.V."/>
            <person name="Schulz B."/>
            <person name="Schulz C."/>
            <person name="Shakirov E.V."/>
            <person name="Shibagaki N."/>
            <person name="Shinohara N."/>
            <person name="Shippen D.E."/>
            <person name="Soerensen I."/>
            <person name="Sotooka R."/>
            <person name="Sugimoto N."/>
            <person name="Sugita M."/>
            <person name="Sumikawa N."/>
            <person name="Tanurdzic M."/>
            <person name="Theissen G."/>
            <person name="Ulvskov P."/>
            <person name="Wakazuki S."/>
            <person name="Weng J.K."/>
            <person name="Willats W.W."/>
            <person name="Wipf D."/>
            <person name="Wolf P.G."/>
            <person name="Yang L."/>
            <person name="Zimmer A.D."/>
            <person name="Zhu Q."/>
            <person name="Mitros T."/>
            <person name="Hellsten U."/>
            <person name="Loque D."/>
            <person name="Otillar R."/>
            <person name="Salamov A."/>
            <person name="Schmutz J."/>
            <person name="Shapiro H."/>
            <person name="Lindquist E."/>
            <person name="Lucas S."/>
            <person name="Rokhsar D."/>
            <person name="Grigoriev I.V."/>
        </authorList>
    </citation>
    <scope>NUCLEOTIDE SEQUENCE [LARGE SCALE GENOMIC DNA]</scope>
</reference>
<dbReference type="Gene3D" id="3.40.1000.10">
    <property type="entry name" value="Mog1/PsbP, alpha/beta/alpha sandwich"/>
    <property type="match status" value="1"/>
</dbReference>
<dbReference type="Pfam" id="PF01789">
    <property type="entry name" value="PsbP"/>
    <property type="match status" value="1"/>
</dbReference>
<accession>D8T580</accession>
<gene>
    <name evidence="2" type="ORF">SELMODRAFT_448162</name>
</gene>
<feature type="domain" description="PsbP C-terminal" evidence="1">
    <location>
        <begin position="61"/>
        <end position="218"/>
    </location>
</feature>
<dbReference type="InterPro" id="IPR002683">
    <property type="entry name" value="PsbP_C"/>
</dbReference>
<dbReference type="PANTHER" id="PTHR31407">
    <property type="match status" value="1"/>
</dbReference>
<dbReference type="InterPro" id="IPR016123">
    <property type="entry name" value="Mog1/PsbP_a/b/a-sand"/>
</dbReference>
<dbReference type="GO" id="GO:0009654">
    <property type="term" value="C:photosystem II oxygen evolving complex"/>
    <property type="evidence" value="ECO:0007669"/>
    <property type="project" value="InterPro"/>
</dbReference>
<dbReference type="KEGG" id="smo:SELMODRAFT_448162"/>
<dbReference type="GO" id="GO:0048564">
    <property type="term" value="P:photosystem I assembly"/>
    <property type="evidence" value="ECO:0000318"/>
    <property type="project" value="GO_Central"/>
</dbReference>
<sequence>MASVHTNCVGTYVRPAVPATSSRPPFNAAAAAACPLLSKRNLLLLVPLLAMPATPVFAADEYQVYEEQDKFSLTVPKDWIKGEGKAGSRRVVAFHPSKATFPNVNVIITNLGADFTGIGSLGSVDAFAASVVGSMDRSYKRPPGTAARLVNAVSRNGMYYLDYTVQTPGEAQRHFFSVAGVGETQFYKQLYTATGQYWEADGDRDRKALQEAIESFRIVHK</sequence>
<name>D8T580_SELML</name>
<dbReference type="STRING" id="88036.D8T580"/>
<evidence type="ECO:0000313" key="2">
    <source>
        <dbReference type="EMBL" id="EFJ08213.1"/>
    </source>
</evidence>
<dbReference type="HOGENOM" id="CLU_085883_1_0_1"/>
<dbReference type="GO" id="GO:0009535">
    <property type="term" value="C:chloroplast thylakoid membrane"/>
    <property type="evidence" value="ECO:0000318"/>
    <property type="project" value="GO_Central"/>
</dbReference>
<dbReference type="InParanoid" id="D8T580"/>
<dbReference type="PANTHER" id="PTHR31407:SF17">
    <property type="entry name" value="PSBP DOMAIN-CONTAINING PROTEIN 3, CHLOROPLASTIC"/>
    <property type="match status" value="1"/>
</dbReference>
<dbReference type="SUPFAM" id="SSF55724">
    <property type="entry name" value="Mog1p/PsbP-like"/>
    <property type="match status" value="1"/>
</dbReference>
<dbReference type="EMBL" id="GL377676">
    <property type="protein sequence ID" value="EFJ08213.1"/>
    <property type="molecule type" value="Genomic_DNA"/>
</dbReference>
<organism evidence="3">
    <name type="scientific">Selaginella moellendorffii</name>
    <name type="common">Spikemoss</name>
    <dbReference type="NCBI Taxonomy" id="88036"/>
    <lineage>
        <taxon>Eukaryota</taxon>
        <taxon>Viridiplantae</taxon>
        <taxon>Streptophyta</taxon>
        <taxon>Embryophyta</taxon>
        <taxon>Tracheophyta</taxon>
        <taxon>Lycopodiopsida</taxon>
        <taxon>Selaginellales</taxon>
        <taxon>Selaginellaceae</taxon>
        <taxon>Selaginella</taxon>
    </lineage>
</organism>
<dbReference type="AlphaFoldDB" id="D8T580"/>
<proteinExistence type="predicted"/>
<keyword evidence="3" id="KW-1185">Reference proteome</keyword>
<protein>
    <recommendedName>
        <fullName evidence="1">PsbP C-terminal domain-containing protein</fullName>
    </recommendedName>
</protein>
<evidence type="ECO:0000259" key="1">
    <source>
        <dbReference type="Pfam" id="PF01789"/>
    </source>
</evidence>
<evidence type="ECO:0000313" key="3">
    <source>
        <dbReference type="Proteomes" id="UP000001514"/>
    </source>
</evidence>
<dbReference type="eggNOG" id="ENOG502QT1A">
    <property type="taxonomic scope" value="Eukaryota"/>
</dbReference>
<dbReference type="Gramene" id="EFJ08213">
    <property type="protein sequence ID" value="EFJ08213"/>
    <property type="gene ID" value="SELMODRAFT_448162"/>
</dbReference>
<dbReference type="GO" id="GO:0019898">
    <property type="term" value="C:extrinsic component of membrane"/>
    <property type="evidence" value="ECO:0007669"/>
    <property type="project" value="InterPro"/>
</dbReference>